<dbReference type="SMART" id="SM00881">
    <property type="entry name" value="CoA_binding"/>
    <property type="match status" value="1"/>
</dbReference>
<evidence type="ECO:0000313" key="2">
    <source>
        <dbReference type="EMBL" id="KYC53348.1"/>
    </source>
</evidence>
<dbReference type="Proteomes" id="UP000092420">
    <property type="component" value="Unassembled WGS sequence"/>
</dbReference>
<dbReference type="EMBL" id="LNJB01000027">
    <property type="protein sequence ID" value="KYC53348.1"/>
    <property type="molecule type" value="Genomic_DNA"/>
</dbReference>
<evidence type="ECO:0000313" key="3">
    <source>
        <dbReference type="Proteomes" id="UP000092420"/>
    </source>
</evidence>
<reference evidence="2 3" key="1">
    <citation type="journal article" date="2016" name="ISME J.">
        <title>Chasing the elusive Euryarchaeota class WSA2: genomes reveal a uniquely fastidious methyl-reducing methanogen.</title>
        <authorList>
            <person name="Nobu M.K."/>
            <person name="Narihiro T."/>
            <person name="Kuroda K."/>
            <person name="Mei R."/>
            <person name="Liu W.T."/>
        </authorList>
    </citation>
    <scope>NUCLEOTIDE SEQUENCE [LARGE SCALE GENOMIC DNA]</scope>
    <source>
        <strain evidence="2">ADurb1013_Bin02101</strain>
    </source>
</reference>
<sequence length="137" mass="15674">MNFKLFLDKKNVIAVVGASDNREKYGNIIYRDLRSSNYKVFPVNPKVEIVEGDKCYYTLSEIPIKVSVVNTVVPPFVTEQIVKECKELGIDKVWMQPGSESEKAIAFCKENGIDVIYENCIMTQRRLLEAEQETKTC</sequence>
<feature type="domain" description="CoA-binding" evidence="1">
    <location>
        <begin position="6"/>
        <end position="99"/>
    </location>
</feature>
<gene>
    <name evidence="2" type="ORF">AN188_01467</name>
</gene>
<dbReference type="InterPro" id="IPR003781">
    <property type="entry name" value="CoA-bd"/>
</dbReference>
<dbReference type="AlphaFoldDB" id="A0A150J8D4"/>
<proteinExistence type="predicted"/>
<accession>A0A150J8D4</accession>
<evidence type="ECO:0000259" key="1">
    <source>
        <dbReference type="SMART" id="SM00881"/>
    </source>
</evidence>
<name>A0A150J8D4_9EURY</name>
<dbReference type="Pfam" id="PF13380">
    <property type="entry name" value="CoA_binding_2"/>
    <property type="match status" value="1"/>
</dbReference>
<dbReference type="Gene3D" id="3.40.50.720">
    <property type="entry name" value="NAD(P)-binding Rossmann-like Domain"/>
    <property type="match status" value="1"/>
</dbReference>
<protein>
    <recommendedName>
        <fullName evidence="1">CoA-binding domain-containing protein</fullName>
    </recommendedName>
</protein>
<dbReference type="InterPro" id="IPR036291">
    <property type="entry name" value="NAD(P)-bd_dom_sf"/>
</dbReference>
<dbReference type="PANTHER" id="PTHR33303:SF2">
    <property type="entry name" value="COA-BINDING DOMAIN-CONTAINING PROTEIN"/>
    <property type="match status" value="1"/>
</dbReference>
<organism evidence="2 3">
    <name type="scientific">Candidatus Methanofastidiosum methylothiophilum</name>
    <dbReference type="NCBI Taxonomy" id="1705564"/>
    <lineage>
        <taxon>Archaea</taxon>
        <taxon>Methanobacteriati</taxon>
        <taxon>Methanobacteriota</taxon>
        <taxon>Stenosarchaea group</taxon>
        <taxon>Candidatus Methanofastidiosia</taxon>
        <taxon>Candidatus Methanofastidiosales</taxon>
        <taxon>Candidatus Methanofastidiosaceae</taxon>
        <taxon>Candidatus Methanofastidiosum</taxon>
    </lineage>
</organism>
<dbReference type="PANTHER" id="PTHR33303">
    <property type="entry name" value="CYTOPLASMIC PROTEIN-RELATED"/>
    <property type="match status" value="1"/>
</dbReference>
<dbReference type="SUPFAM" id="SSF51735">
    <property type="entry name" value="NAD(P)-binding Rossmann-fold domains"/>
    <property type="match status" value="1"/>
</dbReference>
<comment type="caution">
    <text evidence="2">The sequence shown here is derived from an EMBL/GenBank/DDBJ whole genome shotgun (WGS) entry which is preliminary data.</text>
</comment>